<name>A0A165IRV2_9BASI</name>
<sequence length="187" mass="21677">MARPPHARAESFAAFNWHHVLQRDTFSGLKQDVTGRMTATFQRCGHRLLFYCRPSRSFMALKQEEGDALYRMEDYERMGTWFVLVVRPGELIVQPPGPCYALYAPENNIMRTSQFVMYNLVHEWERWRRSAARELAWAPDFPAMAVLRTAYRLAIMLEHTRSGPSFPHLSFVPHATSRRPGAAYAGR</sequence>
<keyword evidence="2" id="KW-1185">Reference proteome</keyword>
<protein>
    <submittedName>
        <fullName evidence="1">Uncharacterized protein</fullName>
    </submittedName>
</protein>
<dbReference type="InParanoid" id="A0A165IRV2"/>
<accession>A0A165IRV2</accession>
<dbReference type="Proteomes" id="UP000076842">
    <property type="component" value="Unassembled WGS sequence"/>
</dbReference>
<dbReference type="EMBL" id="KV423927">
    <property type="protein sequence ID" value="KZT60899.1"/>
    <property type="molecule type" value="Genomic_DNA"/>
</dbReference>
<evidence type="ECO:0000313" key="1">
    <source>
        <dbReference type="EMBL" id="KZT60899.1"/>
    </source>
</evidence>
<dbReference type="OrthoDB" id="4161428at2759"/>
<organism evidence="1 2">
    <name type="scientific">Calocera cornea HHB12733</name>
    <dbReference type="NCBI Taxonomy" id="1353952"/>
    <lineage>
        <taxon>Eukaryota</taxon>
        <taxon>Fungi</taxon>
        <taxon>Dikarya</taxon>
        <taxon>Basidiomycota</taxon>
        <taxon>Agaricomycotina</taxon>
        <taxon>Dacrymycetes</taxon>
        <taxon>Dacrymycetales</taxon>
        <taxon>Dacrymycetaceae</taxon>
        <taxon>Calocera</taxon>
    </lineage>
</organism>
<reference evidence="1 2" key="1">
    <citation type="journal article" date="2016" name="Mol. Biol. Evol.">
        <title>Comparative Genomics of Early-Diverging Mushroom-Forming Fungi Provides Insights into the Origins of Lignocellulose Decay Capabilities.</title>
        <authorList>
            <person name="Nagy L.G."/>
            <person name="Riley R."/>
            <person name="Tritt A."/>
            <person name="Adam C."/>
            <person name="Daum C."/>
            <person name="Floudas D."/>
            <person name="Sun H."/>
            <person name="Yadav J.S."/>
            <person name="Pangilinan J."/>
            <person name="Larsson K.H."/>
            <person name="Matsuura K."/>
            <person name="Barry K."/>
            <person name="Labutti K."/>
            <person name="Kuo R."/>
            <person name="Ohm R.A."/>
            <person name="Bhattacharya S.S."/>
            <person name="Shirouzu T."/>
            <person name="Yoshinaga Y."/>
            <person name="Martin F.M."/>
            <person name="Grigoriev I.V."/>
            <person name="Hibbett D.S."/>
        </authorList>
    </citation>
    <scope>NUCLEOTIDE SEQUENCE [LARGE SCALE GENOMIC DNA]</scope>
    <source>
        <strain evidence="1 2">HHB12733</strain>
    </source>
</reference>
<evidence type="ECO:0000313" key="2">
    <source>
        <dbReference type="Proteomes" id="UP000076842"/>
    </source>
</evidence>
<gene>
    <name evidence="1" type="ORF">CALCODRAFT_491831</name>
</gene>
<dbReference type="AlphaFoldDB" id="A0A165IRV2"/>
<proteinExistence type="predicted"/>